<dbReference type="Proteomes" id="UP000479000">
    <property type="component" value="Unassembled WGS sequence"/>
</dbReference>
<accession>A0A6H5HS30</accession>
<evidence type="ECO:0000313" key="2">
    <source>
        <dbReference type="Proteomes" id="UP000479000"/>
    </source>
</evidence>
<sequence length="108" mass="12479">MILSFGRSSHVWCTCWANIVQLFPGPYVPETITDVYRTRTTAPRRLQSYKNWIAVLSGSIPRVSSIVLRYFIPLNNDVPVVHRLIFVRSVQKKYESGFWAVMNGHAHE</sequence>
<gene>
    <name evidence="1" type="ORF">NTEN_LOCUS24080</name>
</gene>
<keyword evidence="2" id="KW-1185">Reference proteome</keyword>
<name>A0A6H5HS30_9HEMI</name>
<proteinExistence type="predicted"/>
<protein>
    <submittedName>
        <fullName evidence="1">Uncharacterized protein</fullName>
    </submittedName>
</protein>
<dbReference type="EMBL" id="CADCXU010035389">
    <property type="protein sequence ID" value="CAB0020507.1"/>
    <property type="molecule type" value="Genomic_DNA"/>
</dbReference>
<reference evidence="1 2" key="1">
    <citation type="submission" date="2020-02" db="EMBL/GenBank/DDBJ databases">
        <authorList>
            <person name="Ferguson B K."/>
        </authorList>
    </citation>
    <scope>NUCLEOTIDE SEQUENCE [LARGE SCALE GENOMIC DNA]</scope>
</reference>
<dbReference type="AlphaFoldDB" id="A0A6H5HS30"/>
<organism evidence="1 2">
    <name type="scientific">Nesidiocoris tenuis</name>
    <dbReference type="NCBI Taxonomy" id="355587"/>
    <lineage>
        <taxon>Eukaryota</taxon>
        <taxon>Metazoa</taxon>
        <taxon>Ecdysozoa</taxon>
        <taxon>Arthropoda</taxon>
        <taxon>Hexapoda</taxon>
        <taxon>Insecta</taxon>
        <taxon>Pterygota</taxon>
        <taxon>Neoptera</taxon>
        <taxon>Paraneoptera</taxon>
        <taxon>Hemiptera</taxon>
        <taxon>Heteroptera</taxon>
        <taxon>Panheteroptera</taxon>
        <taxon>Cimicomorpha</taxon>
        <taxon>Miridae</taxon>
        <taxon>Dicyphina</taxon>
        <taxon>Nesidiocoris</taxon>
    </lineage>
</organism>
<evidence type="ECO:0000313" key="1">
    <source>
        <dbReference type="EMBL" id="CAB0020507.1"/>
    </source>
</evidence>